<feature type="domain" description="DUF5117" evidence="2">
    <location>
        <begin position="109"/>
        <end position="299"/>
    </location>
</feature>
<protein>
    <recommendedName>
        <fullName evidence="6">DUF5117 domain-containing protein</fullName>
    </recommendedName>
</protein>
<dbReference type="SUPFAM" id="SSF55486">
    <property type="entry name" value="Metalloproteases ('zincins'), catalytic domain"/>
    <property type="match status" value="1"/>
</dbReference>
<dbReference type="CDD" id="cd04276">
    <property type="entry name" value="ZnMc_MMP_like_2"/>
    <property type="match status" value="1"/>
</dbReference>
<dbReference type="Pfam" id="PF17148">
    <property type="entry name" value="DUF5117"/>
    <property type="match status" value="1"/>
</dbReference>
<dbReference type="Pfam" id="PF17162">
    <property type="entry name" value="DUF5118"/>
    <property type="match status" value="1"/>
</dbReference>
<dbReference type="EMBL" id="DNWC01000051">
    <property type="protein sequence ID" value="HBJ08060.1"/>
    <property type="molecule type" value="Genomic_DNA"/>
</dbReference>
<comment type="caution">
    <text evidence="4">The sequence shown here is derived from an EMBL/GenBank/DDBJ whole genome shotgun (WGS) entry which is preliminary data.</text>
</comment>
<dbReference type="InterPro" id="IPR032534">
    <property type="entry name" value="EcxA_zinc-bd"/>
</dbReference>
<evidence type="ECO:0000259" key="1">
    <source>
        <dbReference type="Pfam" id="PF16313"/>
    </source>
</evidence>
<dbReference type="Pfam" id="PF16313">
    <property type="entry name" value="DUF4953"/>
    <property type="match status" value="1"/>
</dbReference>
<evidence type="ECO:0000313" key="4">
    <source>
        <dbReference type="EMBL" id="HBJ08060.1"/>
    </source>
</evidence>
<name>A0A354M0M1_9BACT</name>
<dbReference type="PANTHER" id="PTHR38478:SF1">
    <property type="entry name" value="ZINC DEPENDENT METALLOPROTEASE DOMAIN LIPOPROTEIN"/>
    <property type="match status" value="1"/>
</dbReference>
<proteinExistence type="predicted"/>
<dbReference type="InterPro" id="IPR033413">
    <property type="entry name" value="DUF5117"/>
</dbReference>
<reference evidence="4 5" key="1">
    <citation type="journal article" date="2018" name="Nat. Biotechnol.">
        <title>A standardized bacterial taxonomy based on genome phylogeny substantially revises the tree of life.</title>
        <authorList>
            <person name="Parks D.H."/>
            <person name="Chuvochina M."/>
            <person name="Waite D.W."/>
            <person name="Rinke C."/>
            <person name="Skarshewski A."/>
            <person name="Chaumeil P.A."/>
            <person name="Hugenholtz P."/>
        </authorList>
    </citation>
    <scope>NUCLEOTIDE SEQUENCE [LARGE SCALE GENOMIC DNA]</scope>
    <source>
        <strain evidence="4">UBA11482</strain>
    </source>
</reference>
<dbReference type="InterPro" id="IPR033428">
    <property type="entry name" value="DUF5118"/>
</dbReference>
<organism evidence="4 5">
    <name type="scientific">Coprobacter fastidiosus</name>
    <dbReference type="NCBI Taxonomy" id="1099853"/>
    <lineage>
        <taxon>Bacteria</taxon>
        <taxon>Pseudomonadati</taxon>
        <taxon>Bacteroidota</taxon>
        <taxon>Bacteroidia</taxon>
        <taxon>Bacteroidales</taxon>
        <taxon>Barnesiellaceae</taxon>
        <taxon>Coprobacter</taxon>
    </lineage>
</organism>
<feature type="domain" description="DUF5118" evidence="3">
    <location>
        <begin position="42"/>
        <end position="90"/>
    </location>
</feature>
<dbReference type="InterPro" id="IPR034032">
    <property type="entry name" value="Zn_MMP-like_bac"/>
</dbReference>
<dbReference type="Proteomes" id="UP000262954">
    <property type="component" value="Unassembled WGS sequence"/>
</dbReference>
<evidence type="ECO:0000259" key="2">
    <source>
        <dbReference type="Pfam" id="PF17148"/>
    </source>
</evidence>
<evidence type="ECO:0008006" key="6">
    <source>
        <dbReference type="Google" id="ProtNLM"/>
    </source>
</evidence>
<gene>
    <name evidence="4" type="ORF">DDY73_03570</name>
</gene>
<dbReference type="AlphaFoldDB" id="A0A354M0M1"/>
<dbReference type="PANTHER" id="PTHR38478">
    <property type="entry name" value="PEPTIDASE M1A AND M12B"/>
    <property type="match status" value="1"/>
</dbReference>
<sequence length="871" mass="98859">MNNIKLIIILIYLFTAAGMPDASARKKKNKQSAKTEEVKDVSKYEKLFKDKKHIQAKGLFTMHLAEGKVYMEVPVGTLGQRMLMGSTVEKISDPLESSVGAQPMPPIQVIFEKSDSLINICKINEKIKIFDKEKKGQSAIAKSQIGAVIASFPIAAYSPDSSAIVFEATSFFISDDKALDPLDPKAYNSLEGYVKRTGTFKRNRSQIASVEAYPDNASVTSCLSYSVSLSLFGIFKMVEDKPLTALVKRTFLKLPDEGFISREADARVGTAYSQYIEFSGDLQGSRNRYYANRWRLEPKDKDAFLSGKLSEPQKPMVFYVDNTFPEKWQEYISRSVAQWNKAFEKIGYKDAIRTKIYPQNDSTFNDTNLKYSCIRYVISPSEGINDNVWTDPRTGEIISANIYICHNLPMQIQRDRLLQTAAYDKSARTLTLNEEDFGKAFVSMLMRNIGHCLGLTDNLAGSAAYSADSLRSAGFTKEKGLSSSVMDDLTFNYLLSADHYKKGDSWCQESIGEYDYWAIRWLYGSFSNADTPEKESAMLKKLVSEKSGNPVYMYGKRQNRRAFYDPRSMSRDLGNNAVESVGFAFKNLSEVIAGMNNWIDKQDYDYSFRKVIYGYIINQVYDYMIHVFQNVGGIYINEKYAGDPNPTYQSVPKEIQKNSLLWIMQQIEDLTWLDNSDLIKNCGLESNISNFAQNYFGNFIFVQLNAMALSESKSDDPYTQLEAARDVMNFLMKESNAGKIPSDNKISLQSMFVDNLIRWSNLTGKASETSSSFSSILGLALKDTNKKNVLQYYNYIRKYPELINSTTENEGMSAMQSVRFNVLPERSHEWYGMLLDFKSSLRNAANKAPTEELKNTYLYQIYKIDKALSKD</sequence>
<evidence type="ECO:0000313" key="5">
    <source>
        <dbReference type="Proteomes" id="UP000262954"/>
    </source>
</evidence>
<accession>A0A354M0M1</accession>
<evidence type="ECO:0000259" key="3">
    <source>
        <dbReference type="Pfam" id="PF17162"/>
    </source>
</evidence>
<feature type="domain" description="EcxA zinc-binding" evidence="1">
    <location>
        <begin position="438"/>
        <end position="736"/>
    </location>
</feature>